<dbReference type="InterPro" id="IPR036452">
    <property type="entry name" value="Ribo_hydro-like"/>
</dbReference>
<dbReference type="InterPro" id="IPR023186">
    <property type="entry name" value="IUNH"/>
</dbReference>
<feature type="domain" description="Inosine/uridine-preferring nucleoside hydrolase" evidence="4">
    <location>
        <begin position="8"/>
        <end position="396"/>
    </location>
</feature>
<keyword evidence="2" id="KW-0378">Hydrolase</keyword>
<evidence type="ECO:0000259" key="4">
    <source>
        <dbReference type="Pfam" id="PF01156"/>
    </source>
</evidence>
<evidence type="ECO:0000313" key="6">
    <source>
        <dbReference type="Proteomes" id="UP001600064"/>
    </source>
</evidence>
<dbReference type="EMBL" id="JAZGUE010000002">
    <property type="protein sequence ID" value="KAL2270137.1"/>
    <property type="molecule type" value="Genomic_DNA"/>
</dbReference>
<gene>
    <name evidence="5" type="ORF">VTJ83DRAFT_2321</name>
</gene>
<sequence length="443" mass="46070">MEDGRIPVWLDCDPGHDDAFAIILAAYHPAIRLLGISTVFGNASLEKTTRNAASVLTAIAAARSVPLYVGASQALYRPPFHAATDIHGETGLDGTSLLPEPRAEPVASVPAVDAAHDALMACPPGTAWVVATGAFTNAAALFLKYPHLVRHVRGLSLMGGALGGGFTPAVLGKVDGVPRVGNWTQWAEFNVLADPEAAAAIFGNRELARKTTLIPLDVSHMVLATEEARALLLLGKPPGGGEADGQKRPTKLRTMLVELLMFFAKTYSDVFGIAEGPPLHDPLAVAAVLAGLKDDAAHPDLQRYAVPFADQPLRSAIPTPPPENGSAAAVEAAASAGTAKPKTIGERFEVTVETVGTYEEARAGLTRTGQTVARLLPPGEEGVRIPRGLDIPRFWQVLEECVARADAAVAAAGGEDKIWGAEDDVGVAVAAAAEAGGFDGLPN</sequence>
<dbReference type="Proteomes" id="UP001600064">
    <property type="component" value="Unassembled WGS sequence"/>
</dbReference>
<name>A0ABR4DKQ5_9PEZI</name>
<keyword evidence="3" id="KW-0326">Glycosidase</keyword>
<dbReference type="PANTHER" id="PTHR12304">
    <property type="entry name" value="INOSINE-URIDINE PREFERRING NUCLEOSIDE HYDROLASE"/>
    <property type="match status" value="1"/>
</dbReference>
<evidence type="ECO:0000256" key="3">
    <source>
        <dbReference type="ARBA" id="ARBA00023295"/>
    </source>
</evidence>
<dbReference type="PANTHER" id="PTHR12304:SF4">
    <property type="entry name" value="URIDINE NUCLEOSIDASE"/>
    <property type="match status" value="1"/>
</dbReference>
<dbReference type="Pfam" id="PF01156">
    <property type="entry name" value="IU_nuc_hydro"/>
    <property type="match status" value="1"/>
</dbReference>
<dbReference type="Gene3D" id="3.90.245.10">
    <property type="entry name" value="Ribonucleoside hydrolase-like"/>
    <property type="match status" value="1"/>
</dbReference>
<organism evidence="5 6">
    <name type="scientific">Remersonia thermophila</name>
    <dbReference type="NCBI Taxonomy" id="72144"/>
    <lineage>
        <taxon>Eukaryota</taxon>
        <taxon>Fungi</taxon>
        <taxon>Dikarya</taxon>
        <taxon>Ascomycota</taxon>
        <taxon>Pezizomycotina</taxon>
        <taxon>Sordariomycetes</taxon>
        <taxon>Sordariomycetidae</taxon>
        <taxon>Sordariales</taxon>
        <taxon>Sordariales incertae sedis</taxon>
        <taxon>Remersonia</taxon>
    </lineage>
</organism>
<accession>A0ABR4DKQ5</accession>
<evidence type="ECO:0000313" key="5">
    <source>
        <dbReference type="EMBL" id="KAL2270137.1"/>
    </source>
</evidence>
<dbReference type="InterPro" id="IPR001910">
    <property type="entry name" value="Inosine/uridine_hydrolase_dom"/>
</dbReference>
<comment type="similarity">
    <text evidence="1">Belongs to the IUNH family.</text>
</comment>
<evidence type="ECO:0000256" key="1">
    <source>
        <dbReference type="ARBA" id="ARBA00009176"/>
    </source>
</evidence>
<comment type="caution">
    <text evidence="5">The sequence shown here is derived from an EMBL/GenBank/DDBJ whole genome shotgun (WGS) entry which is preliminary data.</text>
</comment>
<dbReference type="GeneID" id="98123223"/>
<keyword evidence="6" id="KW-1185">Reference proteome</keyword>
<reference evidence="5 6" key="1">
    <citation type="journal article" date="2024" name="Commun. Biol.">
        <title>Comparative genomic analysis of thermophilic fungi reveals convergent evolutionary adaptations and gene losses.</title>
        <authorList>
            <person name="Steindorff A.S."/>
            <person name="Aguilar-Pontes M.V."/>
            <person name="Robinson A.J."/>
            <person name="Andreopoulos B."/>
            <person name="LaButti K."/>
            <person name="Kuo A."/>
            <person name="Mondo S."/>
            <person name="Riley R."/>
            <person name="Otillar R."/>
            <person name="Haridas S."/>
            <person name="Lipzen A."/>
            <person name="Grimwood J."/>
            <person name="Schmutz J."/>
            <person name="Clum A."/>
            <person name="Reid I.D."/>
            <person name="Moisan M.C."/>
            <person name="Butler G."/>
            <person name="Nguyen T.T.M."/>
            <person name="Dewar K."/>
            <person name="Conant G."/>
            <person name="Drula E."/>
            <person name="Henrissat B."/>
            <person name="Hansel C."/>
            <person name="Singer S."/>
            <person name="Hutchinson M.I."/>
            <person name="de Vries R.P."/>
            <person name="Natvig D.O."/>
            <person name="Powell A.J."/>
            <person name="Tsang A."/>
            <person name="Grigoriev I.V."/>
        </authorList>
    </citation>
    <scope>NUCLEOTIDE SEQUENCE [LARGE SCALE GENOMIC DNA]</scope>
    <source>
        <strain evidence="5 6">ATCC 22073</strain>
    </source>
</reference>
<evidence type="ECO:0000256" key="2">
    <source>
        <dbReference type="ARBA" id="ARBA00022801"/>
    </source>
</evidence>
<dbReference type="RefSeq" id="XP_070868861.1">
    <property type="nucleotide sequence ID" value="XM_071008579.1"/>
</dbReference>
<dbReference type="SUPFAM" id="SSF53590">
    <property type="entry name" value="Nucleoside hydrolase"/>
    <property type="match status" value="1"/>
</dbReference>
<dbReference type="CDD" id="cd02651">
    <property type="entry name" value="nuc_hydro_IU_UC_XIUA"/>
    <property type="match status" value="1"/>
</dbReference>
<protein>
    <recommendedName>
        <fullName evidence="4">Inosine/uridine-preferring nucleoside hydrolase domain-containing protein</fullName>
    </recommendedName>
</protein>
<proteinExistence type="inferred from homology"/>